<gene>
    <name evidence="1" type="ORF">EDC29_11622</name>
</gene>
<organism evidence="1 2">
    <name type="scientific">Marichromatium gracile</name>
    <name type="common">Chromatium gracile</name>
    <dbReference type="NCBI Taxonomy" id="1048"/>
    <lineage>
        <taxon>Bacteria</taxon>
        <taxon>Pseudomonadati</taxon>
        <taxon>Pseudomonadota</taxon>
        <taxon>Gammaproteobacteria</taxon>
        <taxon>Chromatiales</taxon>
        <taxon>Chromatiaceae</taxon>
        <taxon>Marichromatium</taxon>
    </lineage>
</organism>
<dbReference type="EMBL" id="SMDC01000016">
    <property type="protein sequence ID" value="TCW33184.1"/>
    <property type="molecule type" value="Genomic_DNA"/>
</dbReference>
<name>A0A4R4A4R9_MARGR</name>
<reference evidence="1 2" key="1">
    <citation type="submission" date="2019-03" db="EMBL/GenBank/DDBJ databases">
        <title>Genomic Encyclopedia of Type Strains, Phase IV (KMG-IV): sequencing the most valuable type-strain genomes for metagenomic binning, comparative biology and taxonomic classification.</title>
        <authorList>
            <person name="Goeker M."/>
        </authorList>
    </citation>
    <scope>NUCLEOTIDE SEQUENCE [LARGE SCALE GENOMIC DNA]</scope>
    <source>
        <strain evidence="1 2">DSM 203</strain>
    </source>
</reference>
<comment type="caution">
    <text evidence="1">The sequence shown here is derived from an EMBL/GenBank/DDBJ whole genome shotgun (WGS) entry which is preliminary data.</text>
</comment>
<evidence type="ECO:0008006" key="3">
    <source>
        <dbReference type="Google" id="ProtNLM"/>
    </source>
</evidence>
<protein>
    <recommendedName>
        <fullName evidence="3">Chemotaxis protein</fullName>
    </recommendedName>
</protein>
<dbReference type="RefSeq" id="WP_123141407.1">
    <property type="nucleotide sequence ID" value="NZ_JAKEDQ010000028.1"/>
</dbReference>
<evidence type="ECO:0000313" key="2">
    <source>
        <dbReference type="Proteomes" id="UP000295247"/>
    </source>
</evidence>
<sequence>MARLLLVPVIIFVVLAGWVGVQQLYARFARRHPQLGPYRPEGGGCSCGSGHCEVEVAVPGPVHGECNADRH</sequence>
<dbReference type="AlphaFoldDB" id="A0A4R4A4R9"/>
<proteinExistence type="predicted"/>
<evidence type="ECO:0000313" key="1">
    <source>
        <dbReference type="EMBL" id="TCW33184.1"/>
    </source>
</evidence>
<accession>A0A4R4A4R9</accession>
<dbReference type="Proteomes" id="UP000295247">
    <property type="component" value="Unassembled WGS sequence"/>
</dbReference>